<evidence type="ECO:0000313" key="1">
    <source>
        <dbReference type="EMBL" id="MBK1469280.1"/>
    </source>
</evidence>
<reference evidence="1 2" key="1">
    <citation type="submission" date="2020-09" db="EMBL/GenBank/DDBJ databases">
        <title>Parvimonas S3374 sp. nov.</title>
        <authorList>
            <person name="Buhl M."/>
        </authorList>
    </citation>
    <scope>NUCLEOTIDE SEQUENCE [LARGE SCALE GENOMIC DNA]</scope>
    <source>
        <strain evidence="1 2">S3374</strain>
    </source>
</reference>
<keyword evidence="2" id="KW-1185">Reference proteome</keyword>
<evidence type="ECO:0000313" key="2">
    <source>
        <dbReference type="Proteomes" id="UP000823123"/>
    </source>
</evidence>
<proteinExistence type="predicted"/>
<name>A0ABS1CB41_9FIRM</name>
<accession>A0ABS1CB41</accession>
<gene>
    <name evidence="1" type="ORF">IBJ83_08300</name>
</gene>
<dbReference type="EMBL" id="JACVDA010000047">
    <property type="protein sequence ID" value="MBK1469280.1"/>
    <property type="molecule type" value="Genomic_DNA"/>
</dbReference>
<dbReference type="Proteomes" id="UP000823123">
    <property type="component" value="Unassembled WGS sequence"/>
</dbReference>
<dbReference type="RefSeq" id="WP_201276075.1">
    <property type="nucleotide sequence ID" value="NZ_JACVDA010000047.1"/>
</dbReference>
<comment type="caution">
    <text evidence="1">The sequence shown here is derived from an EMBL/GenBank/DDBJ whole genome shotgun (WGS) entry which is preliminary data.</text>
</comment>
<sequence>MKMKGTDFKWIVENESPYLDNKDVQKFCKVKYASAYNYICEFKKFCQEKHIYPMDCYFEFFGKQQVDKFAFCHYVQYRDLIVKYGEFEPYDEEKYKKKLMKFIYPIL</sequence>
<organism evidence="1 2">
    <name type="scientific">Parvimonas parva</name>
    <dbReference type="NCBI Taxonomy" id="2769485"/>
    <lineage>
        <taxon>Bacteria</taxon>
        <taxon>Bacillati</taxon>
        <taxon>Bacillota</taxon>
        <taxon>Tissierellia</taxon>
        <taxon>Tissierellales</taxon>
        <taxon>Peptoniphilaceae</taxon>
        <taxon>Parvimonas</taxon>
    </lineage>
</organism>
<protein>
    <submittedName>
        <fullName evidence="1">Uncharacterized protein</fullName>
    </submittedName>
</protein>